<evidence type="ECO:0000256" key="3">
    <source>
        <dbReference type="ARBA" id="ARBA00022723"/>
    </source>
</evidence>
<dbReference type="EMBL" id="LVVM01004895">
    <property type="protein sequence ID" value="OJA11859.1"/>
    <property type="molecule type" value="Genomic_DNA"/>
</dbReference>
<organism evidence="7 8">
    <name type="scientific">Rhizopogon vesiculosus</name>
    <dbReference type="NCBI Taxonomy" id="180088"/>
    <lineage>
        <taxon>Eukaryota</taxon>
        <taxon>Fungi</taxon>
        <taxon>Dikarya</taxon>
        <taxon>Basidiomycota</taxon>
        <taxon>Agaricomycotina</taxon>
        <taxon>Agaricomycetes</taxon>
        <taxon>Agaricomycetidae</taxon>
        <taxon>Boletales</taxon>
        <taxon>Suillineae</taxon>
        <taxon>Rhizopogonaceae</taxon>
        <taxon>Rhizopogon</taxon>
    </lineage>
</organism>
<keyword evidence="5 6" id="KW-0456">Lyase</keyword>
<accession>A0A1J8PVU3</accession>
<evidence type="ECO:0000256" key="1">
    <source>
        <dbReference type="ARBA" id="ARBA00001946"/>
    </source>
</evidence>
<dbReference type="SFLD" id="SFLDG01020">
    <property type="entry name" value="Terpene_Cyclase_Like_2"/>
    <property type="match status" value="1"/>
</dbReference>
<keyword evidence="3 6" id="KW-0479">Metal-binding</keyword>
<evidence type="ECO:0000256" key="2">
    <source>
        <dbReference type="ARBA" id="ARBA00006333"/>
    </source>
</evidence>
<dbReference type="InterPro" id="IPR008949">
    <property type="entry name" value="Isoprenoid_synthase_dom_sf"/>
</dbReference>
<keyword evidence="4 6" id="KW-0460">Magnesium</keyword>
<protein>
    <recommendedName>
        <fullName evidence="6">Terpene synthase</fullName>
        <ecNumber evidence="6">4.2.3.-</ecNumber>
    </recommendedName>
</protein>
<evidence type="ECO:0000313" key="8">
    <source>
        <dbReference type="Proteomes" id="UP000183567"/>
    </source>
</evidence>
<evidence type="ECO:0000313" key="7">
    <source>
        <dbReference type="EMBL" id="OJA11859.1"/>
    </source>
</evidence>
<dbReference type="GO" id="GO:0010333">
    <property type="term" value="F:terpene synthase activity"/>
    <property type="evidence" value="ECO:0007669"/>
    <property type="project" value="InterPro"/>
</dbReference>
<sequence>METRARMIYLPDTMTNWPWPRIINPHFEAVKLEVDASFRDFKALSHESQEAFDKCDFARLAALLHPDVPREHLRIGCDLMNIYFIVDEYTDIENAAVTKRMVDLIIDTLHNPHEIRPEGECILGEIMRRFWARATQSASLPSQRRFLDSFIAYIRALVVEAFDRDQGHCRSINGYLKLRRDTCGVKSCFFVCEMGMDLPDEVFQHPVIAQLEECIIELCLIDNDMASYNREQATGDENHNLITAVMLELDLDVGGAMAWAARYHAEVQTRFIDALTKIPSWGPSVDVLVKEYIDGIAIWVRGHHSWSYESQRYFGTMGTQIQQTRLVPKLPKVNRKAASAEVNVVDLSMTYIMVQHE</sequence>
<dbReference type="Proteomes" id="UP000183567">
    <property type="component" value="Unassembled WGS sequence"/>
</dbReference>
<comment type="caution">
    <text evidence="7">The sequence shown here is derived from an EMBL/GenBank/DDBJ whole genome shotgun (WGS) entry which is preliminary data.</text>
</comment>
<dbReference type="EC" id="4.2.3.-" evidence="6"/>
<dbReference type="OrthoDB" id="6486656at2759"/>
<gene>
    <name evidence="7" type="ORF">AZE42_03257</name>
</gene>
<dbReference type="InterPro" id="IPR034686">
    <property type="entry name" value="Terpene_cyclase-like_2"/>
</dbReference>
<dbReference type="SUPFAM" id="SSF48576">
    <property type="entry name" value="Terpenoid synthases"/>
    <property type="match status" value="1"/>
</dbReference>
<reference evidence="7 8" key="1">
    <citation type="submission" date="2016-03" db="EMBL/GenBank/DDBJ databases">
        <title>Comparative genomics of the ectomycorrhizal sister species Rhizopogon vinicolor and Rhizopogon vesiculosus (Basidiomycota: Boletales) reveals a divergence of the mating type B locus.</title>
        <authorList>
            <person name="Mujic A.B."/>
            <person name="Kuo A."/>
            <person name="Tritt A."/>
            <person name="Lipzen A."/>
            <person name="Chen C."/>
            <person name="Johnson J."/>
            <person name="Sharma A."/>
            <person name="Barry K."/>
            <person name="Grigoriev I.V."/>
            <person name="Spatafora J.W."/>
        </authorList>
    </citation>
    <scope>NUCLEOTIDE SEQUENCE [LARGE SCALE GENOMIC DNA]</scope>
    <source>
        <strain evidence="7 8">AM-OR11-056</strain>
    </source>
</reference>
<dbReference type="Gene3D" id="1.10.600.10">
    <property type="entry name" value="Farnesyl Diphosphate Synthase"/>
    <property type="match status" value="1"/>
</dbReference>
<evidence type="ECO:0000256" key="4">
    <source>
        <dbReference type="ARBA" id="ARBA00022842"/>
    </source>
</evidence>
<dbReference type="Pfam" id="PF19086">
    <property type="entry name" value="Terpene_syn_C_2"/>
    <property type="match status" value="1"/>
</dbReference>
<proteinExistence type="inferred from homology"/>
<dbReference type="GO" id="GO:0008299">
    <property type="term" value="P:isoprenoid biosynthetic process"/>
    <property type="evidence" value="ECO:0007669"/>
    <property type="project" value="UniProtKB-ARBA"/>
</dbReference>
<keyword evidence="8" id="KW-1185">Reference proteome</keyword>
<evidence type="ECO:0000256" key="5">
    <source>
        <dbReference type="ARBA" id="ARBA00023239"/>
    </source>
</evidence>
<name>A0A1J8PVU3_9AGAM</name>
<comment type="similarity">
    <text evidence="2 6">Belongs to the terpene synthase family.</text>
</comment>
<comment type="cofactor">
    <cofactor evidence="1 6">
        <name>Mg(2+)</name>
        <dbReference type="ChEBI" id="CHEBI:18420"/>
    </cofactor>
</comment>
<dbReference type="SFLD" id="SFLDS00005">
    <property type="entry name" value="Isoprenoid_Synthase_Type_I"/>
    <property type="match status" value="1"/>
</dbReference>
<dbReference type="AlphaFoldDB" id="A0A1J8PVU3"/>
<dbReference type="PANTHER" id="PTHR35201">
    <property type="entry name" value="TERPENE SYNTHASE"/>
    <property type="match status" value="1"/>
</dbReference>
<dbReference type="GO" id="GO:0046872">
    <property type="term" value="F:metal ion binding"/>
    <property type="evidence" value="ECO:0007669"/>
    <property type="project" value="UniProtKB-KW"/>
</dbReference>
<dbReference type="PANTHER" id="PTHR35201:SF4">
    <property type="entry name" value="BETA-PINACENE SYNTHASE-RELATED"/>
    <property type="match status" value="1"/>
</dbReference>
<evidence type="ECO:0000256" key="6">
    <source>
        <dbReference type="RuleBase" id="RU366034"/>
    </source>
</evidence>